<dbReference type="SUPFAM" id="SSF57302">
    <property type="entry name" value="Snake toxin-like"/>
    <property type="match status" value="1"/>
</dbReference>
<accession>A0A815LFK0</accession>
<proteinExistence type="predicted"/>
<sequence length="99" mass="11063">MQFRVMSIIINVCIHQHVRPKRTKGIVPSQNINTVLSKEDNVFGMAIRGCAEASFCNATVFLGYRHCCNTNYCNHAITKFHMGPLMISIISGTIMGVFN</sequence>
<dbReference type="InterPro" id="IPR045860">
    <property type="entry name" value="Snake_toxin-like_sf"/>
</dbReference>
<protein>
    <submittedName>
        <fullName evidence="1">Uncharacterized protein</fullName>
    </submittedName>
</protein>
<evidence type="ECO:0000313" key="2">
    <source>
        <dbReference type="Proteomes" id="UP000663828"/>
    </source>
</evidence>
<comment type="caution">
    <text evidence="1">The sequence shown here is derived from an EMBL/GenBank/DDBJ whole genome shotgun (WGS) entry which is preliminary data.</text>
</comment>
<dbReference type="EMBL" id="CAJNOR010003364">
    <property type="protein sequence ID" value="CAF1406447.1"/>
    <property type="molecule type" value="Genomic_DNA"/>
</dbReference>
<reference evidence="1" key="1">
    <citation type="submission" date="2021-02" db="EMBL/GenBank/DDBJ databases">
        <authorList>
            <person name="Nowell W R."/>
        </authorList>
    </citation>
    <scope>NUCLEOTIDE SEQUENCE</scope>
</reference>
<evidence type="ECO:0000313" key="1">
    <source>
        <dbReference type="EMBL" id="CAF1406447.1"/>
    </source>
</evidence>
<dbReference type="Proteomes" id="UP000663828">
    <property type="component" value="Unassembled WGS sequence"/>
</dbReference>
<organism evidence="1 2">
    <name type="scientific">Adineta ricciae</name>
    <name type="common">Rotifer</name>
    <dbReference type="NCBI Taxonomy" id="249248"/>
    <lineage>
        <taxon>Eukaryota</taxon>
        <taxon>Metazoa</taxon>
        <taxon>Spiralia</taxon>
        <taxon>Gnathifera</taxon>
        <taxon>Rotifera</taxon>
        <taxon>Eurotatoria</taxon>
        <taxon>Bdelloidea</taxon>
        <taxon>Adinetida</taxon>
        <taxon>Adinetidae</taxon>
        <taxon>Adineta</taxon>
    </lineage>
</organism>
<gene>
    <name evidence="1" type="ORF">XAT740_LOCUS34440</name>
</gene>
<dbReference type="AlphaFoldDB" id="A0A815LFK0"/>
<keyword evidence="2" id="KW-1185">Reference proteome</keyword>
<name>A0A815LFK0_ADIRI</name>